<accession>A0A5C5XGZ1</accession>
<dbReference type="RefSeq" id="WP_146503639.1">
    <property type="nucleotide sequence ID" value="NZ_SJPG01000001.1"/>
</dbReference>
<evidence type="ECO:0000313" key="1">
    <source>
        <dbReference type="EMBL" id="TWT61681.1"/>
    </source>
</evidence>
<gene>
    <name evidence="1" type="ORF">Pan54_24180</name>
</gene>
<reference evidence="1 2" key="1">
    <citation type="submission" date="2019-02" db="EMBL/GenBank/DDBJ databases">
        <title>Deep-cultivation of Planctomycetes and their phenomic and genomic characterization uncovers novel biology.</title>
        <authorList>
            <person name="Wiegand S."/>
            <person name="Jogler M."/>
            <person name="Boedeker C."/>
            <person name="Pinto D."/>
            <person name="Vollmers J."/>
            <person name="Rivas-Marin E."/>
            <person name="Kohn T."/>
            <person name="Peeters S.H."/>
            <person name="Heuer A."/>
            <person name="Rast P."/>
            <person name="Oberbeckmann S."/>
            <person name="Bunk B."/>
            <person name="Jeske O."/>
            <person name="Meyerdierks A."/>
            <person name="Storesund J.E."/>
            <person name="Kallscheuer N."/>
            <person name="Luecker S."/>
            <person name="Lage O.M."/>
            <person name="Pohl T."/>
            <person name="Merkel B.J."/>
            <person name="Hornburger P."/>
            <person name="Mueller R.-W."/>
            <person name="Bruemmer F."/>
            <person name="Labrenz M."/>
            <person name="Spormann A.M."/>
            <person name="Op Den Camp H."/>
            <person name="Overmann J."/>
            <person name="Amann R."/>
            <person name="Jetten M.S.M."/>
            <person name="Mascher T."/>
            <person name="Medema M.H."/>
            <person name="Devos D.P."/>
            <person name="Kaster A.-K."/>
            <person name="Ovreas L."/>
            <person name="Rohde M."/>
            <person name="Galperin M.Y."/>
            <person name="Jogler C."/>
        </authorList>
    </citation>
    <scope>NUCLEOTIDE SEQUENCE [LARGE SCALE GENOMIC DNA]</scope>
    <source>
        <strain evidence="1 2">Pan54</strain>
    </source>
</reference>
<dbReference type="EMBL" id="SJPG01000001">
    <property type="protein sequence ID" value="TWT61681.1"/>
    <property type="molecule type" value="Genomic_DNA"/>
</dbReference>
<keyword evidence="2" id="KW-1185">Reference proteome</keyword>
<protein>
    <submittedName>
        <fullName evidence="1">Uncharacterized protein</fullName>
    </submittedName>
</protein>
<dbReference type="AlphaFoldDB" id="A0A5C5XGZ1"/>
<sequence length="81" mass="8486">MIIRYAFDYDGGGAGKGGTSRLFVNGKQVASGRIPATVPLGFSGDETLDVGEDTGTPTGDYQLPFRFAGDLKKVTVTIANE</sequence>
<evidence type="ECO:0000313" key="2">
    <source>
        <dbReference type="Proteomes" id="UP000316095"/>
    </source>
</evidence>
<organism evidence="1 2">
    <name type="scientific">Rubinisphaera italica</name>
    <dbReference type="NCBI Taxonomy" id="2527969"/>
    <lineage>
        <taxon>Bacteria</taxon>
        <taxon>Pseudomonadati</taxon>
        <taxon>Planctomycetota</taxon>
        <taxon>Planctomycetia</taxon>
        <taxon>Planctomycetales</taxon>
        <taxon>Planctomycetaceae</taxon>
        <taxon>Rubinisphaera</taxon>
    </lineage>
</organism>
<dbReference type="Proteomes" id="UP000316095">
    <property type="component" value="Unassembled WGS sequence"/>
</dbReference>
<dbReference type="OrthoDB" id="9760892at2"/>
<name>A0A5C5XGZ1_9PLAN</name>
<proteinExistence type="predicted"/>
<comment type="caution">
    <text evidence="1">The sequence shown here is derived from an EMBL/GenBank/DDBJ whole genome shotgun (WGS) entry which is preliminary data.</text>
</comment>